<sequence length="63" mass="7116">MGLNPLGGPNRRGLTLLQKNKDGDAERNTLTEFNSNNTKLLNLEETKEMIAKLAYIQERLAEE</sequence>
<evidence type="ECO:0000256" key="1">
    <source>
        <dbReference type="SAM" id="MobiDB-lite"/>
    </source>
</evidence>
<feature type="compositionally biased region" description="Basic and acidic residues" evidence="1">
    <location>
        <begin position="19"/>
        <end position="29"/>
    </location>
</feature>
<gene>
    <name evidence="3" type="ORF">EUBHAL_02906</name>
</gene>
<reference evidence="3 4" key="1">
    <citation type="submission" date="2009-01" db="EMBL/GenBank/DDBJ databases">
        <authorList>
            <person name="Fulton L."/>
            <person name="Clifton S."/>
            <person name="Fulton B."/>
            <person name="Xu J."/>
            <person name="Minx P."/>
            <person name="Pepin K.H."/>
            <person name="Johnson M."/>
            <person name="Bhonagiri V."/>
            <person name="Nash W.E."/>
            <person name="Mardis E.R."/>
            <person name="Wilson R.K."/>
        </authorList>
    </citation>
    <scope>NUCLEOTIDE SEQUENCE [LARGE SCALE GENOMIC DNA]</scope>
    <source>
        <strain evidence="3 4">DSM 3353</strain>
    </source>
</reference>
<dbReference type="GeneID" id="88553658"/>
<dbReference type="RefSeq" id="WP_005350698.1">
    <property type="nucleotide sequence ID" value="NZ_ACEP01000139.1"/>
</dbReference>
<dbReference type="GO" id="GO:0003978">
    <property type="term" value="F:UDP-glucose 4-epimerase activity"/>
    <property type="evidence" value="ECO:0007669"/>
    <property type="project" value="InterPro"/>
</dbReference>
<feature type="region of interest" description="Disordered" evidence="1">
    <location>
        <begin position="1"/>
        <end position="29"/>
    </location>
</feature>
<dbReference type="AlphaFoldDB" id="C0EZP5"/>
<feature type="domain" description="UDP-glucose 4-epimerase CapD C-terminal" evidence="2">
    <location>
        <begin position="22"/>
        <end position="57"/>
    </location>
</feature>
<dbReference type="Proteomes" id="UP000003174">
    <property type="component" value="Unassembled WGS sequence"/>
</dbReference>
<dbReference type="InterPro" id="IPR013692">
    <property type="entry name" value="CapD_C"/>
</dbReference>
<dbReference type="GO" id="GO:0009103">
    <property type="term" value="P:lipopolysaccharide biosynthetic process"/>
    <property type="evidence" value="ECO:0007669"/>
    <property type="project" value="InterPro"/>
</dbReference>
<evidence type="ECO:0000313" key="3">
    <source>
        <dbReference type="EMBL" id="EEG35258.1"/>
    </source>
</evidence>
<evidence type="ECO:0000313" key="4">
    <source>
        <dbReference type="Proteomes" id="UP000003174"/>
    </source>
</evidence>
<evidence type="ECO:0000259" key="2">
    <source>
        <dbReference type="Pfam" id="PF08485"/>
    </source>
</evidence>
<dbReference type="EMBL" id="ACEP01000139">
    <property type="protein sequence ID" value="EEG35258.1"/>
    <property type="molecule type" value="Genomic_DNA"/>
</dbReference>
<dbReference type="Gene3D" id="3.90.25.30">
    <property type="entry name" value="Polysaccharide biosynthesis protein, CapD-like domain"/>
    <property type="match status" value="1"/>
</dbReference>
<accession>C0EZP5</accession>
<organism evidence="3 4">
    <name type="scientific">Anaerobutyricum hallii DSM 3353</name>
    <dbReference type="NCBI Taxonomy" id="411469"/>
    <lineage>
        <taxon>Bacteria</taxon>
        <taxon>Bacillati</taxon>
        <taxon>Bacillota</taxon>
        <taxon>Clostridia</taxon>
        <taxon>Lachnospirales</taxon>
        <taxon>Lachnospiraceae</taxon>
        <taxon>Anaerobutyricum</taxon>
    </lineage>
</organism>
<dbReference type="eggNOG" id="COG1086">
    <property type="taxonomic scope" value="Bacteria"/>
</dbReference>
<comment type="caution">
    <text evidence="3">The sequence shown here is derived from an EMBL/GenBank/DDBJ whole genome shotgun (WGS) entry which is preliminary data.</text>
</comment>
<dbReference type="Pfam" id="PF08485">
    <property type="entry name" value="Polysacc_syn_2C"/>
    <property type="match status" value="1"/>
</dbReference>
<protein>
    <submittedName>
        <fullName evidence="3">Polysaccharide biosynthesis protein C-terminal domain protein</fullName>
    </submittedName>
</protein>
<reference evidence="3 4" key="2">
    <citation type="submission" date="2009-02" db="EMBL/GenBank/DDBJ databases">
        <title>Draft genome sequence of Eubacterium hallii (DSM 3353).</title>
        <authorList>
            <person name="Sudarsanam P."/>
            <person name="Ley R."/>
            <person name="Guruge J."/>
            <person name="Turnbaugh P.J."/>
            <person name="Mahowald M."/>
            <person name="Liep D."/>
            <person name="Gordon J."/>
        </authorList>
    </citation>
    <scope>NUCLEOTIDE SEQUENCE [LARGE SCALE GENOMIC DNA]</scope>
    <source>
        <strain evidence="3 4">DSM 3353</strain>
    </source>
</reference>
<name>C0EZP5_9FIRM</name>
<proteinExistence type="predicted"/>